<comment type="caution">
    <text evidence="1">The sequence shown here is derived from an EMBL/GenBank/DDBJ whole genome shotgun (WGS) entry which is preliminary data.</text>
</comment>
<dbReference type="GeneID" id="93843765"/>
<reference evidence="1 2" key="1">
    <citation type="submission" date="2020-08" db="EMBL/GenBank/DDBJ databases">
        <title>Sequencing the genomes of 1000 actinobacteria strains.</title>
        <authorList>
            <person name="Klenk H.-P."/>
        </authorList>
    </citation>
    <scope>NUCLEOTIDE SEQUENCE [LARGE SCALE GENOMIC DNA]</scope>
    <source>
        <strain evidence="1 2">DSM 40129</strain>
    </source>
</reference>
<sequence>MGAAFHLVEVSVSDPGELRSLREHLRRVPGVEITQIPGTPADGELGVWDVLQVVATGSGALAVAARTLPAFIRSRRSNVSVTVKATNRTVTITVDNVDDAMPIVEKALDA</sequence>
<name>A0AA89Q9S0_STRCU</name>
<dbReference type="Pfam" id="PF19953">
    <property type="entry name" value="EACC1"/>
    <property type="match status" value="1"/>
</dbReference>
<dbReference type="InterPro" id="IPR045428">
    <property type="entry name" value="EACC1"/>
</dbReference>
<dbReference type="EMBL" id="JACHLX010000001">
    <property type="protein sequence ID" value="MBB5816318.1"/>
    <property type="molecule type" value="Genomic_DNA"/>
</dbReference>
<keyword evidence="2" id="KW-1185">Reference proteome</keyword>
<gene>
    <name evidence="1" type="ORF">HNR72_007346</name>
</gene>
<protein>
    <submittedName>
        <fullName evidence="1">Uncharacterized protein</fullName>
    </submittedName>
</protein>
<dbReference type="Proteomes" id="UP000579531">
    <property type="component" value="Unassembled WGS sequence"/>
</dbReference>
<evidence type="ECO:0000313" key="1">
    <source>
        <dbReference type="EMBL" id="MBB5816318.1"/>
    </source>
</evidence>
<dbReference type="AlphaFoldDB" id="A0AA89Q9S0"/>
<dbReference type="RefSeq" id="WP_184853742.1">
    <property type="nucleotide sequence ID" value="NZ_BAABFE010000005.1"/>
</dbReference>
<proteinExistence type="predicted"/>
<evidence type="ECO:0000313" key="2">
    <source>
        <dbReference type="Proteomes" id="UP000579531"/>
    </source>
</evidence>
<accession>A0AA89Q9S0</accession>
<organism evidence="1 2">
    <name type="scientific">Streptomyces collinus</name>
    <dbReference type="NCBI Taxonomy" id="42684"/>
    <lineage>
        <taxon>Bacteria</taxon>
        <taxon>Bacillati</taxon>
        <taxon>Actinomycetota</taxon>
        <taxon>Actinomycetes</taxon>
        <taxon>Kitasatosporales</taxon>
        <taxon>Streptomycetaceae</taxon>
        <taxon>Streptomyces</taxon>
    </lineage>
</organism>